<dbReference type="AlphaFoldDB" id="A0A402C2W7"/>
<dbReference type="EMBL" id="BHYM01000013">
    <property type="protein sequence ID" value="GCE37984.1"/>
    <property type="molecule type" value="Genomic_DNA"/>
</dbReference>
<sequence>MRDLLEQTVRYLEALSDAAVDAAPSTDTSFVAEFAEALRECAEAVKIAREDLIDTGRPINPVYSHPGDEDTREELASRLTAHLFAE</sequence>
<comment type="caution">
    <text evidence="1">The sequence shown here is derived from an EMBL/GenBank/DDBJ whole genome shotgun (WGS) entry which is preliminary data.</text>
</comment>
<protein>
    <submittedName>
        <fullName evidence="1">Uncharacterized protein</fullName>
    </submittedName>
</protein>
<reference evidence="1 2" key="1">
    <citation type="submission" date="2018-11" db="EMBL/GenBank/DDBJ databases">
        <title>Microbial catabolism of amino acid.</title>
        <authorList>
            <person name="Hibi M."/>
            <person name="Ogawa J."/>
        </authorList>
    </citation>
    <scope>NUCLEOTIDE SEQUENCE [LARGE SCALE GENOMIC DNA]</scope>
    <source>
        <strain evidence="1 2">C31-06</strain>
    </source>
</reference>
<organism evidence="1 2">
    <name type="scientific">Rhodococcus wratislaviensis</name>
    <name type="common">Tsukamurella wratislaviensis</name>
    <dbReference type="NCBI Taxonomy" id="44752"/>
    <lineage>
        <taxon>Bacteria</taxon>
        <taxon>Bacillati</taxon>
        <taxon>Actinomycetota</taxon>
        <taxon>Actinomycetes</taxon>
        <taxon>Mycobacteriales</taxon>
        <taxon>Nocardiaceae</taxon>
        <taxon>Rhodococcus</taxon>
    </lineage>
</organism>
<gene>
    <name evidence="1" type="ORF">Rhow_000868</name>
</gene>
<dbReference type="OrthoDB" id="4465602at2"/>
<dbReference type="Proteomes" id="UP000287519">
    <property type="component" value="Unassembled WGS sequence"/>
</dbReference>
<dbReference type="RefSeq" id="WP_124390628.1">
    <property type="nucleotide sequence ID" value="NZ_BHYM01000013.1"/>
</dbReference>
<evidence type="ECO:0000313" key="1">
    <source>
        <dbReference type="EMBL" id="GCE37984.1"/>
    </source>
</evidence>
<name>A0A402C2W7_RHOWR</name>
<evidence type="ECO:0000313" key="2">
    <source>
        <dbReference type="Proteomes" id="UP000287519"/>
    </source>
</evidence>
<accession>A0A402C2W7</accession>
<proteinExistence type="predicted"/>
<keyword evidence="2" id="KW-1185">Reference proteome</keyword>